<dbReference type="Proteomes" id="UP000789375">
    <property type="component" value="Unassembled WGS sequence"/>
</dbReference>
<dbReference type="PROSITE" id="PS50118">
    <property type="entry name" value="HMG_BOX_2"/>
    <property type="match status" value="1"/>
</dbReference>
<dbReference type="Pfam" id="PF00505">
    <property type="entry name" value="HMG_box"/>
    <property type="match status" value="1"/>
</dbReference>
<feature type="DNA-binding region" description="HMG box" evidence="3">
    <location>
        <begin position="107"/>
        <end position="175"/>
    </location>
</feature>
<feature type="domain" description="HMG box" evidence="5">
    <location>
        <begin position="107"/>
        <end position="175"/>
    </location>
</feature>
<dbReference type="GO" id="GO:0001228">
    <property type="term" value="F:DNA-binding transcription activator activity, RNA polymerase II-specific"/>
    <property type="evidence" value="ECO:0007669"/>
    <property type="project" value="TreeGrafter"/>
</dbReference>
<dbReference type="GO" id="GO:0000978">
    <property type="term" value="F:RNA polymerase II cis-regulatory region sequence-specific DNA binding"/>
    <property type="evidence" value="ECO:0007669"/>
    <property type="project" value="TreeGrafter"/>
</dbReference>
<keyword evidence="7" id="KW-1185">Reference proteome</keyword>
<protein>
    <submittedName>
        <fullName evidence="6">12123_t:CDS:1</fullName>
    </submittedName>
</protein>
<name>A0A9N9C1T3_FUNMO</name>
<evidence type="ECO:0000256" key="3">
    <source>
        <dbReference type="PROSITE-ProRule" id="PRU00267"/>
    </source>
</evidence>
<evidence type="ECO:0000313" key="7">
    <source>
        <dbReference type="Proteomes" id="UP000789375"/>
    </source>
</evidence>
<feature type="region of interest" description="Disordered" evidence="4">
    <location>
        <begin position="52"/>
        <end position="110"/>
    </location>
</feature>
<dbReference type="GO" id="GO:0005634">
    <property type="term" value="C:nucleus"/>
    <property type="evidence" value="ECO:0007669"/>
    <property type="project" value="UniProtKB-UniRule"/>
</dbReference>
<dbReference type="InterPro" id="IPR009071">
    <property type="entry name" value="HMG_box_dom"/>
</dbReference>
<feature type="region of interest" description="Disordered" evidence="4">
    <location>
        <begin position="175"/>
        <end position="221"/>
    </location>
</feature>
<dbReference type="GO" id="GO:0030154">
    <property type="term" value="P:cell differentiation"/>
    <property type="evidence" value="ECO:0007669"/>
    <property type="project" value="TreeGrafter"/>
</dbReference>
<comment type="caution">
    <text evidence="6">The sequence shown here is derived from an EMBL/GenBank/DDBJ whole genome shotgun (WGS) entry which is preliminary data.</text>
</comment>
<gene>
    <name evidence="6" type="ORF">FMOSSE_LOCUS8274</name>
</gene>
<dbReference type="Gene3D" id="1.10.30.10">
    <property type="entry name" value="High mobility group box domain"/>
    <property type="match status" value="1"/>
</dbReference>
<evidence type="ECO:0000256" key="2">
    <source>
        <dbReference type="ARBA" id="ARBA00023163"/>
    </source>
</evidence>
<evidence type="ECO:0000256" key="1">
    <source>
        <dbReference type="ARBA" id="ARBA00023125"/>
    </source>
</evidence>
<dbReference type="SMART" id="SM00398">
    <property type="entry name" value="HMG"/>
    <property type="match status" value="1"/>
</dbReference>
<dbReference type="PANTHER" id="PTHR10270:SF161">
    <property type="entry name" value="SEX-DETERMINING REGION Y PROTEIN"/>
    <property type="match status" value="1"/>
</dbReference>
<feature type="compositionally biased region" description="Basic residues" evidence="4">
    <location>
        <begin position="179"/>
        <end position="192"/>
    </location>
</feature>
<accession>A0A9N9C1T3</accession>
<keyword evidence="2" id="KW-0804">Transcription</keyword>
<dbReference type="AlphaFoldDB" id="A0A9N9C1T3"/>
<evidence type="ECO:0000259" key="5">
    <source>
        <dbReference type="PROSITE" id="PS50118"/>
    </source>
</evidence>
<dbReference type="PANTHER" id="PTHR10270">
    <property type="entry name" value="SOX TRANSCRIPTION FACTOR"/>
    <property type="match status" value="1"/>
</dbReference>
<dbReference type="CDD" id="cd01389">
    <property type="entry name" value="HMG-box_ROX1-like"/>
    <property type="match status" value="1"/>
</dbReference>
<evidence type="ECO:0000313" key="6">
    <source>
        <dbReference type="EMBL" id="CAG8587650.1"/>
    </source>
</evidence>
<sequence length="415" mass="46900">MDVEARNKYCGYIMFNTASSKGTGSKSNDLILNNCDASSFSNYDSDLFPQTGPTNHSMAAGAAAVEDQTSKKEENPFQIYDPSNLSNGGENGKKLPGSSKMQPEKRPPRPPNAFILYRRAKQPAILAAHRNLTNAEISRYISSCWKSETDEERLSWERYADQKKLEHMQAYPNYVYRPNKNKGKNEKRRQARKQSAAATFNSQESTNVDESGPIRATKKNKGQNRLNNLVGRIEIPMTNKATGIQNFDFSMMTPPISSPNTPNNNNNNLVYTTAPVPYAEPEQLHNSSFSTQDMQLQQQMQMLYRIQHQQQQEALFQNNLTNLTFQSINELTPGSFREETVDPLIFAFPNNEELIYSPHSSFDSISTNNSDLNNLNSQKINTSCAYPEFRDNTINTQGLADIFAGIHTFESTFQY</sequence>
<dbReference type="InterPro" id="IPR036910">
    <property type="entry name" value="HMG_box_dom_sf"/>
</dbReference>
<evidence type="ECO:0000256" key="4">
    <source>
        <dbReference type="SAM" id="MobiDB-lite"/>
    </source>
</evidence>
<reference evidence="6" key="1">
    <citation type="submission" date="2021-06" db="EMBL/GenBank/DDBJ databases">
        <authorList>
            <person name="Kallberg Y."/>
            <person name="Tangrot J."/>
            <person name="Rosling A."/>
        </authorList>
    </citation>
    <scope>NUCLEOTIDE SEQUENCE</scope>
    <source>
        <strain evidence="6">87-6 pot B 2015</strain>
    </source>
</reference>
<dbReference type="InterPro" id="IPR050140">
    <property type="entry name" value="SRY-related_HMG-box_TF-like"/>
</dbReference>
<organism evidence="6 7">
    <name type="scientific">Funneliformis mosseae</name>
    <name type="common">Endomycorrhizal fungus</name>
    <name type="synonym">Glomus mosseae</name>
    <dbReference type="NCBI Taxonomy" id="27381"/>
    <lineage>
        <taxon>Eukaryota</taxon>
        <taxon>Fungi</taxon>
        <taxon>Fungi incertae sedis</taxon>
        <taxon>Mucoromycota</taxon>
        <taxon>Glomeromycotina</taxon>
        <taxon>Glomeromycetes</taxon>
        <taxon>Glomerales</taxon>
        <taxon>Glomeraceae</taxon>
        <taxon>Funneliformis</taxon>
    </lineage>
</organism>
<dbReference type="SUPFAM" id="SSF47095">
    <property type="entry name" value="HMG-box"/>
    <property type="match status" value="1"/>
</dbReference>
<feature type="compositionally biased region" description="Polar residues" evidence="4">
    <location>
        <begin position="199"/>
        <end position="209"/>
    </location>
</feature>
<keyword evidence="1 3" id="KW-0238">DNA-binding</keyword>
<proteinExistence type="predicted"/>
<dbReference type="EMBL" id="CAJVPP010002114">
    <property type="protein sequence ID" value="CAG8587650.1"/>
    <property type="molecule type" value="Genomic_DNA"/>
</dbReference>
<keyword evidence="3" id="KW-0539">Nucleus</keyword>